<evidence type="ECO:0000256" key="1">
    <source>
        <dbReference type="SAM" id="MobiDB-lite"/>
    </source>
</evidence>
<reference evidence="2 3" key="1">
    <citation type="journal article" date="2019" name="Emerg. Microbes Infect.">
        <title>Comprehensive subspecies identification of 175 nontuberculous mycobacteria species based on 7547 genomic profiles.</title>
        <authorList>
            <person name="Matsumoto Y."/>
            <person name="Kinjo T."/>
            <person name="Motooka D."/>
            <person name="Nabeya D."/>
            <person name="Jung N."/>
            <person name="Uechi K."/>
            <person name="Horii T."/>
            <person name="Iida T."/>
            <person name="Fujita J."/>
            <person name="Nakamura S."/>
        </authorList>
    </citation>
    <scope>NUCLEOTIDE SEQUENCE [LARGE SCALE GENOMIC DNA]</scope>
    <source>
        <strain evidence="2 3">JCM 18565</strain>
    </source>
</reference>
<sequence>MAAYPKNEPAVEDEGTQDGEYMCACQGSEVTKGPTGQKPEEQDEPRGPNRSVESPHDEERDTLVTDQPKQRPGNPEHPCGRAKLLVMRPESIQTHRRPG</sequence>
<organism evidence="2 3">
    <name type="scientific">Mycobacterium paragordonae</name>
    <dbReference type="NCBI Taxonomy" id="1389713"/>
    <lineage>
        <taxon>Bacteria</taxon>
        <taxon>Bacillati</taxon>
        <taxon>Actinomycetota</taxon>
        <taxon>Actinomycetes</taxon>
        <taxon>Mycobacteriales</taxon>
        <taxon>Mycobacteriaceae</taxon>
        <taxon>Mycobacterium</taxon>
    </lineage>
</organism>
<evidence type="ECO:0000313" key="3">
    <source>
        <dbReference type="Proteomes" id="UP000465240"/>
    </source>
</evidence>
<feature type="region of interest" description="Disordered" evidence="1">
    <location>
        <begin position="1"/>
        <end position="99"/>
    </location>
</feature>
<dbReference type="Proteomes" id="UP000465240">
    <property type="component" value="Unassembled WGS sequence"/>
</dbReference>
<gene>
    <name evidence="2" type="ORF">MPRG_21340</name>
</gene>
<name>A0ABQ1C4D0_9MYCO</name>
<proteinExistence type="predicted"/>
<dbReference type="EMBL" id="BLKX01000001">
    <property type="protein sequence ID" value="GFG78858.1"/>
    <property type="molecule type" value="Genomic_DNA"/>
</dbReference>
<evidence type="ECO:0000313" key="2">
    <source>
        <dbReference type="EMBL" id="GFG78858.1"/>
    </source>
</evidence>
<feature type="compositionally biased region" description="Basic and acidic residues" evidence="1">
    <location>
        <begin position="38"/>
        <end position="63"/>
    </location>
</feature>
<accession>A0ABQ1C4D0</accession>
<protein>
    <submittedName>
        <fullName evidence="2">Uncharacterized protein</fullName>
    </submittedName>
</protein>
<comment type="caution">
    <text evidence="2">The sequence shown here is derived from an EMBL/GenBank/DDBJ whole genome shotgun (WGS) entry which is preliminary data.</text>
</comment>
<keyword evidence="3" id="KW-1185">Reference proteome</keyword>